<feature type="non-terminal residue" evidence="2">
    <location>
        <position position="171"/>
    </location>
</feature>
<dbReference type="EMBL" id="JBFOCI010000047">
    <property type="protein sequence ID" value="MEW9808817.1"/>
    <property type="molecule type" value="Genomic_DNA"/>
</dbReference>
<reference evidence="2 3" key="1">
    <citation type="submission" date="2024-06" db="EMBL/GenBank/DDBJ databases">
        <authorList>
            <person name="Tuo L."/>
        </authorList>
    </citation>
    <scope>NUCLEOTIDE SEQUENCE [LARGE SCALE GENOMIC DNA]</scope>
    <source>
        <strain evidence="2 3">ZMM04-5</strain>
    </source>
</reference>
<accession>A0ABV3R659</accession>
<evidence type="ECO:0000313" key="2">
    <source>
        <dbReference type="EMBL" id="MEW9808817.1"/>
    </source>
</evidence>
<evidence type="ECO:0000313" key="3">
    <source>
        <dbReference type="Proteomes" id="UP001556196"/>
    </source>
</evidence>
<dbReference type="SUPFAM" id="SSF53850">
    <property type="entry name" value="Periplasmic binding protein-like II"/>
    <property type="match status" value="1"/>
</dbReference>
<dbReference type="Pfam" id="PF01547">
    <property type="entry name" value="SBP_bac_1"/>
    <property type="match status" value="1"/>
</dbReference>
<organism evidence="2 3">
    <name type="scientific">Mesorhizobium marinum</name>
    <dbReference type="NCBI Taxonomy" id="3228790"/>
    <lineage>
        <taxon>Bacteria</taxon>
        <taxon>Pseudomonadati</taxon>
        <taxon>Pseudomonadota</taxon>
        <taxon>Alphaproteobacteria</taxon>
        <taxon>Hyphomicrobiales</taxon>
        <taxon>Phyllobacteriaceae</taxon>
        <taxon>Mesorhizobium</taxon>
    </lineage>
</organism>
<dbReference type="RefSeq" id="WP_367726056.1">
    <property type="nucleotide sequence ID" value="NZ_JBFOCI010000047.1"/>
</dbReference>
<gene>
    <name evidence="2" type="ORF">ABUE31_22790</name>
</gene>
<proteinExistence type="predicted"/>
<keyword evidence="3" id="KW-1185">Reference proteome</keyword>
<feature type="non-terminal residue" evidence="2">
    <location>
        <position position="1"/>
    </location>
</feature>
<evidence type="ECO:0000256" key="1">
    <source>
        <dbReference type="ARBA" id="ARBA00022764"/>
    </source>
</evidence>
<dbReference type="Proteomes" id="UP001556196">
    <property type="component" value="Unassembled WGS sequence"/>
</dbReference>
<name>A0ABV3R659_9HYPH</name>
<sequence>PKFIRPGRAFAADALAPGMIGGPTGFDGAERYQYGADTPEGRAIEAAKALKASGVDKIVLGLSDGSIGQLTQPFPAGAPSIKELWEKETGITLDIVGVPNGQEFTKTMQDISTKGGAFDIYAVEWNRLGDLAETGGILQLDDFVAKHKPEWDNPENGYVGGAKGVSLLNQY</sequence>
<dbReference type="InterPro" id="IPR006059">
    <property type="entry name" value="SBP"/>
</dbReference>
<protein>
    <submittedName>
        <fullName evidence="2">Extracellular solute-binding protein</fullName>
    </submittedName>
</protein>
<comment type="caution">
    <text evidence="2">The sequence shown here is derived from an EMBL/GenBank/DDBJ whole genome shotgun (WGS) entry which is preliminary data.</text>
</comment>
<dbReference type="Gene3D" id="3.40.190.10">
    <property type="entry name" value="Periplasmic binding protein-like II"/>
    <property type="match status" value="1"/>
</dbReference>
<keyword evidence="1" id="KW-0574">Periplasm</keyword>